<reference evidence="2 3" key="1">
    <citation type="submission" date="2014-04" db="EMBL/GenBank/DDBJ databases">
        <authorList>
            <consortium name="DOE Joint Genome Institute"/>
            <person name="Kuo A."/>
            <person name="Tarkka M."/>
            <person name="Buscot F."/>
            <person name="Kohler A."/>
            <person name="Nagy L.G."/>
            <person name="Floudas D."/>
            <person name="Copeland A."/>
            <person name="Barry K.W."/>
            <person name="Cichocki N."/>
            <person name="Veneault-Fourrey C."/>
            <person name="LaButti K."/>
            <person name="Lindquist E.A."/>
            <person name="Lipzen A."/>
            <person name="Lundell T."/>
            <person name="Morin E."/>
            <person name="Murat C."/>
            <person name="Sun H."/>
            <person name="Tunlid A."/>
            <person name="Henrissat B."/>
            <person name="Grigoriev I.V."/>
            <person name="Hibbett D.S."/>
            <person name="Martin F."/>
            <person name="Nordberg H.P."/>
            <person name="Cantor M.N."/>
            <person name="Hua S.X."/>
        </authorList>
    </citation>
    <scope>NUCLEOTIDE SEQUENCE [LARGE SCALE GENOMIC DNA]</scope>
    <source>
        <strain evidence="2 3">F 1598</strain>
    </source>
</reference>
<dbReference type="InParanoid" id="A0A0C3CCL2"/>
<reference evidence="3" key="2">
    <citation type="submission" date="2015-01" db="EMBL/GenBank/DDBJ databases">
        <title>Evolutionary Origins and Diversification of the Mycorrhizal Mutualists.</title>
        <authorList>
            <consortium name="DOE Joint Genome Institute"/>
            <consortium name="Mycorrhizal Genomics Consortium"/>
            <person name="Kohler A."/>
            <person name="Kuo A."/>
            <person name="Nagy L.G."/>
            <person name="Floudas D."/>
            <person name="Copeland A."/>
            <person name="Barry K.W."/>
            <person name="Cichocki N."/>
            <person name="Veneault-Fourrey C."/>
            <person name="LaButti K."/>
            <person name="Lindquist E.A."/>
            <person name="Lipzen A."/>
            <person name="Lundell T."/>
            <person name="Morin E."/>
            <person name="Murat C."/>
            <person name="Riley R."/>
            <person name="Ohm R."/>
            <person name="Sun H."/>
            <person name="Tunlid A."/>
            <person name="Henrissat B."/>
            <person name="Grigoriev I.V."/>
            <person name="Hibbett D.S."/>
            <person name="Martin F."/>
        </authorList>
    </citation>
    <scope>NUCLEOTIDE SEQUENCE [LARGE SCALE GENOMIC DNA]</scope>
    <source>
        <strain evidence="3">F 1598</strain>
    </source>
</reference>
<keyword evidence="3" id="KW-1185">Reference proteome</keyword>
<protein>
    <submittedName>
        <fullName evidence="2">Uncharacterized protein</fullName>
    </submittedName>
</protein>
<dbReference type="OrthoDB" id="3192156at2759"/>
<feature type="region of interest" description="Disordered" evidence="1">
    <location>
        <begin position="115"/>
        <end position="135"/>
    </location>
</feature>
<sequence length="135" mass="14628">MFSSFDPTPLTLTTPPELRPYGWTTTDLWCAPLITGLYALLTHAQPFWADLHVLVVSIFWGHFNDRGSKPTIEAVDPEVARAICTLVLIGMFATRAVKNFAGPLVPSIVAVPGTPVKASSSEPHSKNKSGKAKIQ</sequence>
<organism evidence="2 3">
    <name type="scientific">Piloderma croceum (strain F 1598)</name>
    <dbReference type="NCBI Taxonomy" id="765440"/>
    <lineage>
        <taxon>Eukaryota</taxon>
        <taxon>Fungi</taxon>
        <taxon>Dikarya</taxon>
        <taxon>Basidiomycota</taxon>
        <taxon>Agaricomycotina</taxon>
        <taxon>Agaricomycetes</taxon>
        <taxon>Agaricomycetidae</taxon>
        <taxon>Atheliales</taxon>
        <taxon>Atheliaceae</taxon>
        <taxon>Piloderma</taxon>
    </lineage>
</organism>
<evidence type="ECO:0000256" key="1">
    <source>
        <dbReference type="SAM" id="MobiDB-lite"/>
    </source>
</evidence>
<feature type="compositionally biased region" description="Basic residues" evidence="1">
    <location>
        <begin position="126"/>
        <end position="135"/>
    </location>
</feature>
<evidence type="ECO:0000313" key="3">
    <source>
        <dbReference type="Proteomes" id="UP000054166"/>
    </source>
</evidence>
<dbReference type="EMBL" id="KN832979">
    <property type="protein sequence ID" value="KIM87427.1"/>
    <property type="molecule type" value="Genomic_DNA"/>
</dbReference>
<name>A0A0C3CCL2_PILCF</name>
<dbReference type="Proteomes" id="UP000054166">
    <property type="component" value="Unassembled WGS sequence"/>
</dbReference>
<dbReference type="AlphaFoldDB" id="A0A0C3CCL2"/>
<evidence type="ECO:0000313" key="2">
    <source>
        <dbReference type="EMBL" id="KIM87427.1"/>
    </source>
</evidence>
<accession>A0A0C3CCL2</accession>
<dbReference type="HOGENOM" id="CLU_1886528_0_0_1"/>
<gene>
    <name evidence="2" type="ORF">PILCRDRAFT_3899</name>
</gene>
<proteinExistence type="predicted"/>
<dbReference type="STRING" id="765440.A0A0C3CCL2"/>